<evidence type="ECO:0000313" key="2">
    <source>
        <dbReference type="Proteomes" id="UP000321685"/>
    </source>
</evidence>
<dbReference type="InterPro" id="IPR023606">
    <property type="entry name" value="CoA-Trfase_III_dom_1_sf"/>
</dbReference>
<sequence>MAEGAGPLAGVRVLDLSWIGVGCITTWLLAELGADVWKVEPVDGTDNARTMEPLVRGVGVNHLVFDRGKRSLPVNLRLPAGRDVFLAVAGTVDVVVEGMRPGVADRLGIGAGALRERRPALSYVTLPGYGSGGPLSGAAGHDLNYAAMAGVLSMARQETTAPAPVQVADWLAATLAALAAVSGVLQAGRTRDGVVAESSLFDGAMFSLVVAQAQALMLGVDVGARTSMLSGELACYSVYRCADGELLAVAALEERFWQRFCALTGIDDGGAQHDRGRQDLLRATVAEVLATRSRAEWLAVFGDEDVCVSPVLTVAEGLRLPHVRERAGVGWLRHPDGSVVEAPAMPLHLGPPDATRVARTPALGEGARELLGSAGLATEEIERLHAAGVVHAP</sequence>
<name>A0A511DBW3_9PSEU</name>
<dbReference type="AlphaFoldDB" id="A0A511DBW3"/>
<dbReference type="InterPro" id="IPR050509">
    <property type="entry name" value="CoA-transferase_III"/>
</dbReference>
<dbReference type="EMBL" id="BJVJ01000007">
    <property type="protein sequence ID" value="GEL22290.1"/>
    <property type="molecule type" value="Genomic_DNA"/>
</dbReference>
<protein>
    <submittedName>
        <fullName evidence="1">CoA transferase</fullName>
    </submittedName>
</protein>
<dbReference type="RefSeq" id="WP_186816770.1">
    <property type="nucleotide sequence ID" value="NZ_BJVJ01000007.1"/>
</dbReference>
<accession>A0A511DBW3</accession>
<gene>
    <name evidence="1" type="ORF">PSU4_12440</name>
</gene>
<keyword evidence="2" id="KW-1185">Reference proteome</keyword>
<reference evidence="1 2" key="1">
    <citation type="submission" date="2019-07" db="EMBL/GenBank/DDBJ databases">
        <title>Whole genome shotgun sequence of Pseudonocardia sulfidoxydans NBRC 16205.</title>
        <authorList>
            <person name="Hosoyama A."/>
            <person name="Uohara A."/>
            <person name="Ohji S."/>
            <person name="Ichikawa N."/>
        </authorList>
    </citation>
    <scope>NUCLEOTIDE SEQUENCE [LARGE SCALE GENOMIC DNA]</scope>
    <source>
        <strain evidence="1 2">NBRC 16205</strain>
    </source>
</reference>
<organism evidence="1 2">
    <name type="scientific">Pseudonocardia sulfidoxydans NBRC 16205</name>
    <dbReference type="NCBI Taxonomy" id="1223511"/>
    <lineage>
        <taxon>Bacteria</taxon>
        <taxon>Bacillati</taxon>
        <taxon>Actinomycetota</taxon>
        <taxon>Actinomycetes</taxon>
        <taxon>Pseudonocardiales</taxon>
        <taxon>Pseudonocardiaceae</taxon>
        <taxon>Pseudonocardia</taxon>
    </lineage>
</organism>
<keyword evidence="1" id="KW-0808">Transferase</keyword>
<evidence type="ECO:0000313" key="1">
    <source>
        <dbReference type="EMBL" id="GEL22290.1"/>
    </source>
</evidence>
<dbReference type="InterPro" id="IPR003673">
    <property type="entry name" value="CoA-Trfase_fam_III"/>
</dbReference>
<dbReference type="Pfam" id="PF02515">
    <property type="entry name" value="CoA_transf_3"/>
    <property type="match status" value="1"/>
</dbReference>
<dbReference type="PANTHER" id="PTHR48228:SF5">
    <property type="entry name" value="ALPHA-METHYLACYL-COA RACEMASE"/>
    <property type="match status" value="1"/>
</dbReference>
<proteinExistence type="predicted"/>
<dbReference type="Gene3D" id="3.30.1540.10">
    <property type="entry name" value="formyl-coa transferase, domain 3"/>
    <property type="match status" value="1"/>
</dbReference>
<dbReference type="GO" id="GO:0016740">
    <property type="term" value="F:transferase activity"/>
    <property type="evidence" value="ECO:0007669"/>
    <property type="project" value="UniProtKB-KW"/>
</dbReference>
<dbReference type="InterPro" id="IPR044855">
    <property type="entry name" value="CoA-Trfase_III_dom3_sf"/>
</dbReference>
<dbReference type="SUPFAM" id="SSF89796">
    <property type="entry name" value="CoA-transferase family III (CaiB/BaiF)"/>
    <property type="match status" value="1"/>
</dbReference>
<dbReference type="Gene3D" id="3.40.50.10540">
    <property type="entry name" value="Crotonobetainyl-coa:carnitine coa-transferase, domain 1"/>
    <property type="match status" value="1"/>
</dbReference>
<comment type="caution">
    <text evidence="1">The sequence shown here is derived from an EMBL/GenBank/DDBJ whole genome shotgun (WGS) entry which is preliminary data.</text>
</comment>
<dbReference type="PANTHER" id="PTHR48228">
    <property type="entry name" value="SUCCINYL-COA--D-CITRAMALATE COA-TRANSFERASE"/>
    <property type="match status" value="1"/>
</dbReference>
<dbReference type="Proteomes" id="UP000321685">
    <property type="component" value="Unassembled WGS sequence"/>
</dbReference>